<dbReference type="SUPFAM" id="SSF51556">
    <property type="entry name" value="Metallo-dependent hydrolases"/>
    <property type="match status" value="1"/>
</dbReference>
<dbReference type="Pfam" id="PF01244">
    <property type="entry name" value="Peptidase_M19"/>
    <property type="match status" value="1"/>
</dbReference>
<proteinExistence type="predicted"/>
<dbReference type="InterPro" id="IPR008257">
    <property type="entry name" value="Pept_M19"/>
</dbReference>
<dbReference type="PANTHER" id="PTHR10443">
    <property type="entry name" value="MICROSOMAL DIPEPTIDASE"/>
    <property type="match status" value="1"/>
</dbReference>
<keyword evidence="2" id="KW-1133">Transmembrane helix</keyword>
<accession>A0ABW9UXV1</accession>
<dbReference type="EMBL" id="WTYO01000003">
    <property type="protein sequence ID" value="MXO68781.1"/>
    <property type="molecule type" value="Genomic_DNA"/>
</dbReference>
<dbReference type="Gene3D" id="3.20.20.140">
    <property type="entry name" value="Metal-dependent hydrolases"/>
    <property type="match status" value="1"/>
</dbReference>
<dbReference type="InterPro" id="IPR032466">
    <property type="entry name" value="Metal_Hydrolase"/>
</dbReference>
<reference evidence="3 4" key="1">
    <citation type="submission" date="2019-12" db="EMBL/GenBank/DDBJ databases">
        <title>Genomic-based taxomic classification of the family Erythrobacteraceae.</title>
        <authorList>
            <person name="Xu L."/>
        </authorList>
    </citation>
    <scope>NUCLEOTIDE SEQUENCE [LARGE SCALE GENOMIC DNA]</scope>
    <source>
        <strain evidence="3 4">H32</strain>
    </source>
</reference>
<sequence>MGREAARGTPGVGRTAGVRFRHPRQGSGVKARLPWGLLAVVAVAAGAFFTLGPALVERSMNRIDGQPPIAVSDEARALHETLTIVDLHSDTLMWDRDLLSRSRRGHEDLPRMEEGNVALQVFSSVTKTPSGQNYDANDGDSDNITPLVIAQLQPVRTWTSLLERSLYHGEKLDRAVAASDGRLARVTTPGELDGLLARRGEGGNTPVGAMLSVEGLHNLEGDLANLDRLHAAGFRMAGLTHFFDNDLAGSMHGIAKGGLTAKGRAAIRRMEDLGMIVDIAHCSHACVADILAMARRPVVSSHGGVQATCKVNRNLSDEEIRGVARTGGIIGIGYWDAAICDTSPRAAARAMKHVRDLVGIEHVALGSDYDGATTVRFDTSQLVQVTQALLDEGFTHEEIRAAMGGNALRVLRAGIAPMEPAR</sequence>
<evidence type="ECO:0000256" key="2">
    <source>
        <dbReference type="SAM" id="Phobius"/>
    </source>
</evidence>
<dbReference type="PANTHER" id="PTHR10443:SF12">
    <property type="entry name" value="DIPEPTIDASE"/>
    <property type="match status" value="1"/>
</dbReference>
<evidence type="ECO:0000313" key="3">
    <source>
        <dbReference type="EMBL" id="MXO68781.1"/>
    </source>
</evidence>
<gene>
    <name evidence="3" type="ORF">GRI72_08075</name>
</gene>
<evidence type="ECO:0000256" key="1">
    <source>
        <dbReference type="SAM" id="MobiDB-lite"/>
    </source>
</evidence>
<name>A0ABW9UXV1_9SPHN</name>
<dbReference type="CDD" id="cd01301">
    <property type="entry name" value="rDP_like"/>
    <property type="match status" value="1"/>
</dbReference>
<protein>
    <submittedName>
        <fullName evidence="3">Amidohydrolase family protein</fullName>
    </submittedName>
</protein>
<evidence type="ECO:0000313" key="4">
    <source>
        <dbReference type="Proteomes" id="UP000444401"/>
    </source>
</evidence>
<organism evidence="3 4">
    <name type="scientific">Pelagerythrobacter marinus</name>
    <dbReference type="NCBI Taxonomy" id="538382"/>
    <lineage>
        <taxon>Bacteria</taxon>
        <taxon>Pseudomonadati</taxon>
        <taxon>Pseudomonadota</taxon>
        <taxon>Alphaproteobacteria</taxon>
        <taxon>Sphingomonadales</taxon>
        <taxon>Erythrobacteraceae</taxon>
        <taxon>Pelagerythrobacter</taxon>
    </lineage>
</organism>
<dbReference type="Proteomes" id="UP000444401">
    <property type="component" value="Unassembled WGS sequence"/>
</dbReference>
<comment type="caution">
    <text evidence="3">The sequence shown here is derived from an EMBL/GenBank/DDBJ whole genome shotgun (WGS) entry which is preliminary data.</text>
</comment>
<keyword evidence="4" id="KW-1185">Reference proteome</keyword>
<feature type="transmembrane region" description="Helical" evidence="2">
    <location>
        <begin position="33"/>
        <end position="56"/>
    </location>
</feature>
<dbReference type="PROSITE" id="PS51365">
    <property type="entry name" value="RENAL_DIPEPTIDASE_2"/>
    <property type="match status" value="1"/>
</dbReference>
<keyword evidence="2" id="KW-0472">Membrane</keyword>
<feature type="region of interest" description="Disordered" evidence="1">
    <location>
        <begin position="1"/>
        <end position="23"/>
    </location>
</feature>
<keyword evidence="2" id="KW-0812">Transmembrane</keyword>